<name>A0A0H2QZA0_9AGAM</name>
<evidence type="ECO:0000313" key="3">
    <source>
        <dbReference type="Proteomes" id="UP000053477"/>
    </source>
</evidence>
<protein>
    <submittedName>
        <fullName evidence="2">Uncharacterized protein</fullName>
    </submittedName>
</protein>
<dbReference type="AlphaFoldDB" id="A0A0H2QZA0"/>
<feature type="region of interest" description="Disordered" evidence="1">
    <location>
        <begin position="256"/>
        <end position="287"/>
    </location>
</feature>
<dbReference type="InParanoid" id="A0A0H2QZA0"/>
<proteinExistence type="predicted"/>
<gene>
    <name evidence="2" type="ORF">SCHPADRAFT_896819</name>
</gene>
<reference evidence="2 3" key="1">
    <citation type="submission" date="2015-04" db="EMBL/GenBank/DDBJ databases">
        <title>Complete genome sequence of Schizopora paradoxa KUC8140, a cosmopolitan wood degrader in East Asia.</title>
        <authorList>
            <consortium name="DOE Joint Genome Institute"/>
            <person name="Min B."/>
            <person name="Park H."/>
            <person name="Jang Y."/>
            <person name="Kim J.-J."/>
            <person name="Kim K.H."/>
            <person name="Pangilinan J."/>
            <person name="Lipzen A."/>
            <person name="Riley R."/>
            <person name="Grigoriev I.V."/>
            <person name="Spatafora J.W."/>
            <person name="Choi I.-G."/>
        </authorList>
    </citation>
    <scope>NUCLEOTIDE SEQUENCE [LARGE SCALE GENOMIC DNA]</scope>
    <source>
        <strain evidence="2 3">KUC8140</strain>
    </source>
</reference>
<dbReference type="EMBL" id="KQ086454">
    <property type="protein sequence ID" value="KLO04709.1"/>
    <property type="molecule type" value="Genomic_DNA"/>
</dbReference>
<evidence type="ECO:0000313" key="2">
    <source>
        <dbReference type="EMBL" id="KLO04709.1"/>
    </source>
</evidence>
<accession>A0A0H2QZA0</accession>
<feature type="compositionally biased region" description="Basic and acidic residues" evidence="1">
    <location>
        <begin position="275"/>
        <end position="287"/>
    </location>
</feature>
<dbReference type="Proteomes" id="UP000053477">
    <property type="component" value="Unassembled WGS sequence"/>
</dbReference>
<organism evidence="2 3">
    <name type="scientific">Schizopora paradoxa</name>
    <dbReference type="NCBI Taxonomy" id="27342"/>
    <lineage>
        <taxon>Eukaryota</taxon>
        <taxon>Fungi</taxon>
        <taxon>Dikarya</taxon>
        <taxon>Basidiomycota</taxon>
        <taxon>Agaricomycotina</taxon>
        <taxon>Agaricomycetes</taxon>
        <taxon>Hymenochaetales</taxon>
        <taxon>Schizoporaceae</taxon>
        <taxon>Schizopora</taxon>
    </lineage>
</organism>
<sequence length="433" mass="48361">MTLNLFYQLPDKFGVVGARNMSSKEEINLEKPLSALSRNKLVSKNMVKNVRLTKLQALCKSMQIEVLGQLKPDYVDALQRWTSTENDDEFRRLSNVVEAMDNMALRQRASEDLVTGRKKSEIGHSESHQNQVYISGLQLAPLGNVALSNVAMGHQLAGSAIPTTSFAASYASLAQSGQNHNISSYLPSFSSPGLTSSPANARIDTQLLPFHLPDRGYQSSDRTSILEVSPIDGEVILNDKNTRNVVALSTNKRRRLNTLPEVNKPSAVASNRPGETGKAKEKNPDKEKPKTIYVRLYNSPTNWRHLRQEVCPLEPYGGLNLDALNIMFGFPEGISSRVIHPKTRRPVFMADGQLLAADLLLDALEDYQAYWTKRRRQEGQRKRTLGREIRIGHTSSARPSRATILYLEIIVIDPVVVYHHGNGYKTDNIQNFG</sequence>
<keyword evidence="3" id="KW-1185">Reference proteome</keyword>
<evidence type="ECO:0000256" key="1">
    <source>
        <dbReference type="SAM" id="MobiDB-lite"/>
    </source>
</evidence>